<evidence type="ECO:0008006" key="3">
    <source>
        <dbReference type="Google" id="ProtNLM"/>
    </source>
</evidence>
<dbReference type="EMBL" id="JAPFQA010000001">
    <property type="protein sequence ID" value="MCZ8542677.1"/>
    <property type="molecule type" value="Genomic_DNA"/>
</dbReference>
<organism evidence="1 2">
    <name type="scientific">Mesorhizobium qingshengii</name>
    <dbReference type="NCBI Taxonomy" id="1165689"/>
    <lineage>
        <taxon>Bacteria</taxon>
        <taxon>Pseudomonadati</taxon>
        <taxon>Pseudomonadota</taxon>
        <taxon>Alphaproteobacteria</taxon>
        <taxon>Hyphomicrobiales</taxon>
        <taxon>Phyllobacteriaceae</taxon>
        <taxon>Mesorhizobium</taxon>
    </lineage>
</organism>
<proteinExistence type="predicted"/>
<accession>A0ABT4QMA3</accession>
<evidence type="ECO:0000313" key="1">
    <source>
        <dbReference type="EMBL" id="MCZ8542677.1"/>
    </source>
</evidence>
<dbReference type="Proteomes" id="UP001152178">
    <property type="component" value="Unassembled WGS sequence"/>
</dbReference>
<sequence>MSHEPYSSDRFYRNLALGFFLTKEDKPPQNLRGLLNGTDWEQMFAVGILCQQGDFSYAERAHHIMMRNNETLIWNAGVNILGFTNGWKSTLKSFDFFRSRMNEYNVRYYMAMLLGSACDIRAVVPLIELYALCTNPDEDCDQTLRELSFLLETEDREIFDSRHDLPSHQSLVELTKPYQLSVSEALDGFKVFEAQPYDVVRLAERLLARLEAEDARSERFYRGRLAFEAATGVNCTTFFDEKFRLDRLAAMGILEEFLESDQVSRFVPGQRYFFGHPIPD</sequence>
<comment type="caution">
    <text evidence="1">The sequence shown here is derived from an EMBL/GenBank/DDBJ whole genome shotgun (WGS) entry which is preliminary data.</text>
</comment>
<evidence type="ECO:0000313" key="2">
    <source>
        <dbReference type="Proteomes" id="UP001152178"/>
    </source>
</evidence>
<name>A0ABT4QMA3_9HYPH</name>
<protein>
    <recommendedName>
        <fullName evidence="3">Immunity protein 49</fullName>
    </recommendedName>
</protein>
<keyword evidence="2" id="KW-1185">Reference proteome</keyword>
<reference evidence="1" key="1">
    <citation type="submission" date="2022-11" db="EMBL/GenBank/DDBJ databases">
        <authorList>
            <person name="Coimbra C."/>
        </authorList>
    </citation>
    <scope>NUCLEOTIDE SEQUENCE</scope>
    <source>
        <strain evidence="1">Jales19</strain>
    </source>
</reference>
<gene>
    <name evidence="1" type="ORF">OOJ09_00690</name>
</gene>
<dbReference type="RefSeq" id="WP_269903341.1">
    <property type="nucleotide sequence ID" value="NZ_JAPFQA010000001.1"/>
</dbReference>